<dbReference type="PROSITE" id="PS51125">
    <property type="entry name" value="NHL"/>
    <property type="match status" value="2"/>
</dbReference>
<dbReference type="Proteomes" id="UP000294498">
    <property type="component" value="Unassembled WGS sequence"/>
</dbReference>
<evidence type="ECO:0000256" key="1">
    <source>
        <dbReference type="ARBA" id="ARBA00022737"/>
    </source>
</evidence>
<dbReference type="Pfam" id="PF01436">
    <property type="entry name" value="NHL"/>
    <property type="match status" value="3"/>
</dbReference>
<dbReference type="OrthoDB" id="791543at2"/>
<feature type="repeat" description="NHL" evidence="2">
    <location>
        <begin position="111"/>
        <end position="141"/>
    </location>
</feature>
<dbReference type="SUPFAM" id="SSF101898">
    <property type="entry name" value="NHL repeat"/>
    <property type="match status" value="1"/>
</dbReference>
<proteinExistence type="predicted"/>
<dbReference type="PANTHER" id="PTHR13833:SF71">
    <property type="entry name" value="NHL DOMAIN-CONTAINING PROTEIN"/>
    <property type="match status" value="1"/>
</dbReference>
<reference evidence="3 4" key="1">
    <citation type="submission" date="2019-03" db="EMBL/GenBank/DDBJ databases">
        <title>Genomic Encyclopedia of Type Strains, Phase IV (KMG-IV): sequencing the most valuable type-strain genomes for metagenomic binning, comparative biology and taxonomic classification.</title>
        <authorList>
            <person name="Goeker M."/>
        </authorList>
    </citation>
    <scope>NUCLEOTIDE SEQUENCE [LARGE SCALE GENOMIC DNA]</scope>
    <source>
        <strain evidence="3 4">DSM 100059</strain>
    </source>
</reference>
<evidence type="ECO:0000256" key="2">
    <source>
        <dbReference type="PROSITE-ProRule" id="PRU00504"/>
    </source>
</evidence>
<evidence type="ECO:0000313" key="4">
    <source>
        <dbReference type="Proteomes" id="UP000294498"/>
    </source>
</evidence>
<gene>
    <name evidence="3" type="ORF">EDB95_1935</name>
</gene>
<keyword evidence="1" id="KW-0677">Repeat</keyword>
<protein>
    <submittedName>
        <fullName evidence="3">Sugar lactone lactonase YvrE</fullName>
    </submittedName>
</protein>
<keyword evidence="4" id="KW-1185">Reference proteome</keyword>
<organism evidence="3 4">
    <name type="scientific">Dinghuibacter silviterrae</name>
    <dbReference type="NCBI Taxonomy" id="1539049"/>
    <lineage>
        <taxon>Bacteria</taxon>
        <taxon>Pseudomonadati</taxon>
        <taxon>Bacteroidota</taxon>
        <taxon>Chitinophagia</taxon>
        <taxon>Chitinophagales</taxon>
        <taxon>Chitinophagaceae</taxon>
        <taxon>Dinghuibacter</taxon>
    </lineage>
</organism>
<dbReference type="PROSITE" id="PS51257">
    <property type="entry name" value="PROKAR_LIPOPROTEIN"/>
    <property type="match status" value="1"/>
</dbReference>
<dbReference type="RefSeq" id="WP_133993003.1">
    <property type="nucleotide sequence ID" value="NZ_SODV01000001.1"/>
</dbReference>
<dbReference type="AlphaFoldDB" id="A0A4R8DSQ8"/>
<dbReference type="InterPro" id="IPR001258">
    <property type="entry name" value="NHL_repeat"/>
</dbReference>
<dbReference type="PANTHER" id="PTHR13833">
    <property type="match status" value="1"/>
</dbReference>
<name>A0A4R8DSQ8_9BACT</name>
<evidence type="ECO:0000313" key="3">
    <source>
        <dbReference type="EMBL" id="TDX00906.1"/>
    </source>
</evidence>
<dbReference type="EMBL" id="SODV01000001">
    <property type="protein sequence ID" value="TDX00906.1"/>
    <property type="molecule type" value="Genomic_DNA"/>
</dbReference>
<dbReference type="Gene3D" id="2.120.10.30">
    <property type="entry name" value="TolB, C-terminal domain"/>
    <property type="match status" value="4"/>
</dbReference>
<comment type="caution">
    <text evidence="3">The sequence shown here is derived from an EMBL/GenBank/DDBJ whole genome shotgun (WGS) entry which is preliminary data.</text>
</comment>
<dbReference type="CDD" id="cd14953">
    <property type="entry name" value="NHL_like_1"/>
    <property type="match status" value="1"/>
</dbReference>
<dbReference type="InterPro" id="IPR011042">
    <property type="entry name" value="6-blade_b-propeller_TolB-like"/>
</dbReference>
<accession>A0A4R8DSQ8</accession>
<sequence>MTLRKTQFVLSLAACALSFSCKKSGSSALTESNSYVVSTLAGGTTGLANGTGTAAKFDNPLGVAVDNSGNVYVADYFNCEIRKVTPAGVVTTFAGSGSPGAADGNDTAASFNGPVGIAIDQQGNLYVSDQNNHKIRKITPAGVVSTLAGNGKAASVDGADTAASFIQPDGIGVDGSGNVYVADRKGFKIRKITPAGLVTTFAGSGSSGSAGGTGTAASFDLPTGLCVDGSGNVYVTDDGDYLIRKITPAGAVSTLAGNIGVSDTTDGMGTAATFGLPYMIAADRNGYLYVTDASNATVRKVSPAGLVTTIAGSNENQGTTDGPGNIALFQSPSGVAVDGNGDVYVSDLVNANIRKLTQQ</sequence>
<feature type="repeat" description="NHL" evidence="2">
    <location>
        <begin position="52"/>
        <end position="87"/>
    </location>
</feature>